<dbReference type="EMBL" id="JAACFV010000044">
    <property type="protein sequence ID" value="KAF7509239.1"/>
    <property type="molecule type" value="Genomic_DNA"/>
</dbReference>
<name>A0A8H7AKT9_9EURO</name>
<dbReference type="Proteomes" id="UP000606974">
    <property type="component" value="Unassembled WGS sequence"/>
</dbReference>
<accession>A0A8H7AKT9</accession>
<protein>
    <submittedName>
        <fullName evidence="2">Uncharacterized protein</fullName>
    </submittedName>
</protein>
<evidence type="ECO:0000313" key="2">
    <source>
        <dbReference type="EMBL" id="KAF7509239.1"/>
    </source>
</evidence>
<comment type="caution">
    <text evidence="2">The sequence shown here is derived from an EMBL/GenBank/DDBJ whole genome shotgun (WGS) entry which is preliminary data.</text>
</comment>
<evidence type="ECO:0000256" key="1">
    <source>
        <dbReference type="SAM" id="Phobius"/>
    </source>
</evidence>
<reference evidence="2" key="1">
    <citation type="submission" date="2020-02" db="EMBL/GenBank/DDBJ databases">
        <authorList>
            <person name="Palmer J.M."/>
        </authorList>
    </citation>
    <scope>NUCLEOTIDE SEQUENCE</scope>
    <source>
        <strain evidence="2">EPUS1.4</strain>
        <tissue evidence="2">Thallus</tissue>
    </source>
</reference>
<keyword evidence="1" id="KW-0812">Transmembrane</keyword>
<evidence type="ECO:0000313" key="3">
    <source>
        <dbReference type="Proteomes" id="UP000606974"/>
    </source>
</evidence>
<keyword evidence="1" id="KW-1133">Transmembrane helix</keyword>
<organism evidence="2 3">
    <name type="scientific">Endocarpon pusillum</name>
    <dbReference type="NCBI Taxonomy" id="364733"/>
    <lineage>
        <taxon>Eukaryota</taxon>
        <taxon>Fungi</taxon>
        <taxon>Dikarya</taxon>
        <taxon>Ascomycota</taxon>
        <taxon>Pezizomycotina</taxon>
        <taxon>Eurotiomycetes</taxon>
        <taxon>Chaetothyriomycetidae</taxon>
        <taxon>Verrucariales</taxon>
        <taxon>Verrucariaceae</taxon>
        <taxon>Endocarpon</taxon>
    </lineage>
</organism>
<feature type="transmembrane region" description="Helical" evidence="1">
    <location>
        <begin position="20"/>
        <end position="37"/>
    </location>
</feature>
<sequence>MRVPVGQFFCVEFLLFAYKLRSLLVLLELLLLLLLLFQTTQHEINEFESKPYEILALRTNKVDLLHLLKRR</sequence>
<dbReference type="AlphaFoldDB" id="A0A8H7AKT9"/>
<proteinExistence type="predicted"/>
<gene>
    <name evidence="2" type="ORF">GJ744_008299</name>
</gene>
<keyword evidence="3" id="KW-1185">Reference proteome</keyword>
<keyword evidence="1" id="KW-0472">Membrane</keyword>